<name>A0A840XIH3_9PROT</name>
<evidence type="ECO:0000313" key="1">
    <source>
        <dbReference type="EMBL" id="MBB5688248.1"/>
    </source>
</evidence>
<keyword evidence="2" id="KW-1185">Reference proteome</keyword>
<evidence type="ECO:0000313" key="2">
    <source>
        <dbReference type="Proteomes" id="UP000562254"/>
    </source>
</evidence>
<dbReference type="Proteomes" id="UP000562254">
    <property type="component" value="Unassembled WGS sequence"/>
</dbReference>
<dbReference type="EMBL" id="JACIJE010000001">
    <property type="protein sequence ID" value="MBB5688248.1"/>
    <property type="molecule type" value="Genomic_DNA"/>
</dbReference>
<proteinExistence type="predicted"/>
<comment type="caution">
    <text evidence="1">The sequence shown here is derived from an EMBL/GenBank/DDBJ whole genome shotgun (WGS) entry which is preliminary data.</text>
</comment>
<reference evidence="1 2" key="1">
    <citation type="submission" date="2020-08" db="EMBL/GenBank/DDBJ databases">
        <title>Genomic Encyclopedia of Type Strains, Phase IV (KMG-IV): sequencing the most valuable type-strain genomes for metagenomic binning, comparative biology and taxonomic classification.</title>
        <authorList>
            <person name="Goeker M."/>
        </authorList>
    </citation>
    <scope>NUCLEOTIDE SEQUENCE [LARGE SCALE GENOMIC DNA]</scope>
    <source>
        <strain evidence="1 2">DSM 25895</strain>
    </source>
</reference>
<gene>
    <name evidence="1" type="ORF">FHS88_000358</name>
</gene>
<accession>A0A840XIH3</accession>
<dbReference type="AlphaFoldDB" id="A0A840XIH3"/>
<protein>
    <submittedName>
        <fullName evidence="1">Uncharacterized protein</fullName>
    </submittedName>
</protein>
<organism evidence="1 2">
    <name type="scientific">Neoroseomonas alkaliterrae</name>
    <dbReference type="NCBI Taxonomy" id="1452450"/>
    <lineage>
        <taxon>Bacteria</taxon>
        <taxon>Pseudomonadati</taxon>
        <taxon>Pseudomonadota</taxon>
        <taxon>Alphaproteobacteria</taxon>
        <taxon>Acetobacterales</taxon>
        <taxon>Acetobacteraceae</taxon>
        <taxon>Neoroseomonas</taxon>
    </lineage>
</organism>
<sequence length="399" mass="42420">MPFTDAEPAASVPAAFVRLVGSRAWSRRLADIARRTQAGPLSGRAAQQRHALELAIGRAADQAALAKASPAERRVLAFAAEAVRLARSLPEGPRARLRSLLQEGLTGEATLMPLFHLLRSAALYRARGFAVEFAGLAEEAPFDLRITRDGTVAEVACETVSAEEGRPVHRGDWCALVDRVHPGLQTWLAAHPGRYLLKMTLPEGLDGPGKALALQERIMALLAAQKRQDSSADAVLKLDPLVLAGAQAGAALPQSLRAQFGPEAHLAVTTDPKGGSVFVMAARAGRENAVAEAVTARMRLAAETRLSGAAPGILSVFVDDLDRAEWRSLRETLELEGAVRRFLTEPAGRRVVAAACASRMEMFGMAPPDAAPEGELRFRNPSHPACRLAALAPAVTSSD</sequence>
<dbReference type="RefSeq" id="WP_184480690.1">
    <property type="nucleotide sequence ID" value="NZ_JAAEDJ010000039.1"/>
</dbReference>